<evidence type="ECO:0000313" key="2">
    <source>
        <dbReference type="EMBL" id="TID13102.1"/>
    </source>
</evidence>
<dbReference type="EMBL" id="SNSC02000029">
    <property type="protein sequence ID" value="TID13102.1"/>
    <property type="molecule type" value="Genomic_DNA"/>
</dbReference>
<feature type="chain" id="PRO_5021265801" description="Inhibitor I9 domain-containing protein" evidence="1">
    <location>
        <begin position="21"/>
        <end position="100"/>
    </location>
</feature>
<gene>
    <name evidence="2" type="ORF">E6O75_ATG10051</name>
</gene>
<evidence type="ECO:0008006" key="4">
    <source>
        <dbReference type="Google" id="ProtNLM"/>
    </source>
</evidence>
<protein>
    <recommendedName>
        <fullName evidence="4">Inhibitor I9 domain-containing protein</fullName>
    </recommendedName>
</protein>
<feature type="signal peptide" evidence="1">
    <location>
        <begin position="1"/>
        <end position="20"/>
    </location>
</feature>
<evidence type="ECO:0000313" key="3">
    <source>
        <dbReference type="Proteomes" id="UP000298493"/>
    </source>
</evidence>
<name>A0A4Z1NKH5_9PEZI</name>
<dbReference type="Proteomes" id="UP000298493">
    <property type="component" value="Unassembled WGS sequence"/>
</dbReference>
<keyword evidence="3" id="KW-1185">Reference proteome</keyword>
<evidence type="ECO:0000256" key="1">
    <source>
        <dbReference type="SAM" id="SignalP"/>
    </source>
</evidence>
<organism evidence="2 3">
    <name type="scientific">Venturia nashicola</name>
    <dbReference type="NCBI Taxonomy" id="86259"/>
    <lineage>
        <taxon>Eukaryota</taxon>
        <taxon>Fungi</taxon>
        <taxon>Dikarya</taxon>
        <taxon>Ascomycota</taxon>
        <taxon>Pezizomycotina</taxon>
        <taxon>Dothideomycetes</taxon>
        <taxon>Pleosporomycetidae</taxon>
        <taxon>Venturiales</taxon>
        <taxon>Venturiaceae</taxon>
        <taxon>Venturia</taxon>
    </lineage>
</organism>
<keyword evidence="1" id="KW-0732">Signal</keyword>
<reference evidence="2 3" key="1">
    <citation type="submission" date="2019-04" db="EMBL/GenBank/DDBJ databases">
        <title>High contiguity whole genome sequence and gene annotation resource for two Venturia nashicola isolates.</title>
        <authorList>
            <person name="Prokchorchik M."/>
            <person name="Won K."/>
            <person name="Lee Y."/>
            <person name="Choi E.D."/>
            <person name="Segonzac C."/>
            <person name="Sohn K.H."/>
        </authorList>
    </citation>
    <scope>NUCLEOTIDE SEQUENCE [LARGE SCALE GENOMIC DNA]</scope>
    <source>
        <strain evidence="2 3">PRI2</strain>
    </source>
</reference>
<proteinExistence type="predicted"/>
<sequence length="100" mass="10744">MKFSLPSLLLLTCFSSAAIAGVIPSYILYYLPEVTAETKAQAKDAIVSGGGQILYEYQSFNAMAATIPNEVMDTVKSLGEPQVVEDHVYQLDDPIGKSGI</sequence>
<dbReference type="AlphaFoldDB" id="A0A4Z1NKH5"/>
<dbReference type="OrthoDB" id="3888684at2759"/>
<accession>A0A4Z1NKH5</accession>
<dbReference type="SUPFAM" id="SSF54897">
    <property type="entry name" value="Protease propeptides/inhibitors"/>
    <property type="match status" value="1"/>
</dbReference>
<comment type="caution">
    <text evidence="2">The sequence shown here is derived from an EMBL/GenBank/DDBJ whole genome shotgun (WGS) entry which is preliminary data.</text>
</comment>
<dbReference type="InterPro" id="IPR037045">
    <property type="entry name" value="S8pro/Inhibitor_I9_sf"/>
</dbReference>
<dbReference type="Gene3D" id="3.30.70.80">
    <property type="entry name" value="Peptidase S8 propeptide/proteinase inhibitor I9"/>
    <property type="match status" value="1"/>
</dbReference>